<evidence type="ECO:0000256" key="3">
    <source>
        <dbReference type="ARBA" id="ARBA00023001"/>
    </source>
</evidence>
<dbReference type="CDD" id="cd02850">
    <property type="entry name" value="E_set_Cellulase_N"/>
    <property type="match status" value="1"/>
</dbReference>
<keyword evidence="4" id="KW-0119">Carbohydrate metabolism</keyword>
<feature type="chain" id="PRO_5038530087" evidence="7">
    <location>
        <begin position="26"/>
        <end position="1303"/>
    </location>
</feature>
<dbReference type="Proteomes" id="UP000233534">
    <property type="component" value="Chromosome"/>
</dbReference>
<dbReference type="PANTHER" id="PTHR22298">
    <property type="entry name" value="ENDO-1,4-BETA-GLUCANASE"/>
    <property type="match status" value="1"/>
</dbReference>
<dbReference type="Gene3D" id="2.60.40.10">
    <property type="entry name" value="Immunoglobulins"/>
    <property type="match status" value="1"/>
</dbReference>
<dbReference type="GO" id="GO:0008810">
    <property type="term" value="F:cellulase activity"/>
    <property type="evidence" value="ECO:0007669"/>
    <property type="project" value="InterPro"/>
</dbReference>
<reference evidence="9 10" key="1">
    <citation type="submission" date="2017-12" db="EMBL/GenBank/DDBJ databases">
        <title>Complete genome sequence of Herbivorax saccincola GGR1, a novel Cellulosome-producing hydrolytic bacterium in a thermophilic biogas plant, established by Illumina and Nanopore MinION sequencing.</title>
        <authorList>
            <person name="Pechtl A."/>
            <person name="Ruckert C."/>
            <person name="Koeck D.E."/>
            <person name="Maus I."/>
            <person name="Winkler A."/>
            <person name="Kalinowski J."/>
            <person name="Puhler A."/>
            <person name="Schwarz W.W."/>
            <person name="Zverlov V.V."/>
            <person name="Schluter A."/>
            <person name="Liebl W."/>
        </authorList>
    </citation>
    <scope>NUCLEOTIDE SEQUENCE [LARGE SCALE GENOMIC DNA]</scope>
    <source>
        <strain evidence="10">SR1</strain>
    </source>
</reference>
<dbReference type="SUPFAM" id="SSF48208">
    <property type="entry name" value="Six-hairpin glycosidases"/>
    <property type="match status" value="1"/>
</dbReference>
<dbReference type="KEGG" id="hsc:HVS_07950"/>
<dbReference type="Pfam" id="PF02018">
    <property type="entry name" value="CBM_4_9"/>
    <property type="match status" value="3"/>
</dbReference>
<keyword evidence="5 9" id="KW-0326">Glycosidase</keyword>
<dbReference type="EMBL" id="CP025197">
    <property type="protein sequence ID" value="AUG57501.1"/>
    <property type="molecule type" value="Genomic_DNA"/>
</dbReference>
<keyword evidence="10" id="KW-1185">Reference proteome</keyword>
<dbReference type="SUPFAM" id="SSF49785">
    <property type="entry name" value="Galactose-binding domain-like"/>
    <property type="match status" value="3"/>
</dbReference>
<evidence type="ECO:0000313" key="10">
    <source>
        <dbReference type="Proteomes" id="UP000233534"/>
    </source>
</evidence>
<feature type="signal peptide" evidence="7">
    <location>
        <begin position="1"/>
        <end position="25"/>
    </location>
</feature>
<protein>
    <submittedName>
        <fullName evidence="9">Cellulose 1,4-beta-cellobiosidase</fullName>
        <ecNumber evidence="9">3.2.1.91</ecNumber>
    </submittedName>
</protein>
<keyword evidence="2 9" id="KW-0378">Hydrolase</keyword>
<evidence type="ECO:0000256" key="4">
    <source>
        <dbReference type="ARBA" id="ARBA00023277"/>
    </source>
</evidence>
<dbReference type="CDD" id="cd14256">
    <property type="entry name" value="Dockerin_I"/>
    <property type="match status" value="1"/>
</dbReference>
<dbReference type="Pfam" id="PF00404">
    <property type="entry name" value="Dockerin_1"/>
    <property type="match status" value="1"/>
</dbReference>
<dbReference type="PROSITE" id="PS51766">
    <property type="entry name" value="DOCKERIN"/>
    <property type="match status" value="1"/>
</dbReference>
<feature type="domain" description="Dockerin" evidence="8">
    <location>
        <begin position="40"/>
        <end position="110"/>
    </location>
</feature>
<dbReference type="InterPro" id="IPR008928">
    <property type="entry name" value="6-hairpin_glycosidase_sf"/>
</dbReference>
<dbReference type="RefSeq" id="WP_101300914.1">
    <property type="nucleotide sequence ID" value="NZ_CP025197.1"/>
</dbReference>
<dbReference type="InterPro" id="IPR012341">
    <property type="entry name" value="6hp_glycosidase-like_sf"/>
</dbReference>
<dbReference type="SUPFAM" id="SSF81296">
    <property type="entry name" value="E set domains"/>
    <property type="match status" value="1"/>
</dbReference>
<dbReference type="Pfam" id="PF00759">
    <property type="entry name" value="Glyco_hydro_9"/>
    <property type="match status" value="1"/>
</dbReference>
<evidence type="ECO:0000259" key="8">
    <source>
        <dbReference type="PROSITE" id="PS51766"/>
    </source>
</evidence>
<dbReference type="GO" id="GO:0030245">
    <property type="term" value="P:cellulose catabolic process"/>
    <property type="evidence" value="ECO:0007669"/>
    <property type="project" value="UniProtKB-KW"/>
</dbReference>
<dbReference type="InterPro" id="IPR014756">
    <property type="entry name" value="Ig_E-set"/>
</dbReference>
<evidence type="ECO:0000256" key="6">
    <source>
        <dbReference type="ARBA" id="ARBA00023326"/>
    </source>
</evidence>
<dbReference type="SUPFAM" id="SSF63446">
    <property type="entry name" value="Type I dockerin domain"/>
    <property type="match status" value="1"/>
</dbReference>
<organism evidence="9 10">
    <name type="scientific">Acetivibrio saccincola</name>
    <dbReference type="NCBI Taxonomy" id="1677857"/>
    <lineage>
        <taxon>Bacteria</taxon>
        <taxon>Bacillati</taxon>
        <taxon>Bacillota</taxon>
        <taxon>Clostridia</taxon>
        <taxon>Eubacteriales</taxon>
        <taxon>Oscillospiraceae</taxon>
        <taxon>Acetivibrio</taxon>
    </lineage>
</organism>
<evidence type="ECO:0000256" key="5">
    <source>
        <dbReference type="ARBA" id="ARBA00023295"/>
    </source>
</evidence>
<dbReference type="InterPro" id="IPR003305">
    <property type="entry name" value="CenC_carb-bd"/>
</dbReference>
<dbReference type="InterPro" id="IPR002105">
    <property type="entry name" value="Dockerin_1_rpt"/>
</dbReference>
<dbReference type="Pfam" id="PF02927">
    <property type="entry name" value="CelD_N"/>
    <property type="match status" value="1"/>
</dbReference>
<evidence type="ECO:0000313" key="9">
    <source>
        <dbReference type="EMBL" id="AUG57501.1"/>
    </source>
</evidence>
<dbReference type="InterPro" id="IPR008979">
    <property type="entry name" value="Galactose-bd-like_sf"/>
</dbReference>
<dbReference type="EC" id="3.2.1.91" evidence="9"/>
<proteinExistence type="inferred from homology"/>
<dbReference type="Gene3D" id="2.60.120.260">
    <property type="entry name" value="Galactose-binding domain-like"/>
    <property type="match status" value="4"/>
</dbReference>
<accession>A0A2K9ELN7</accession>
<dbReference type="InterPro" id="IPR016134">
    <property type="entry name" value="Dockerin_dom"/>
</dbReference>
<keyword evidence="7" id="KW-0732">Signal</keyword>
<dbReference type="InterPro" id="IPR004197">
    <property type="entry name" value="Cellulase_Ig-like"/>
</dbReference>
<sequence>MAKKSLTLFLVLAMVLTLLTPQVLATGAGEGDDSEALVLPEFMYGDLDGDEKVTSIDYSIIMKHILYEERLLPGSWQFKVADVSGDNLVDTIDAALVSRYILEVISKFPAEDKEEDPDEPKVITEKTDTVAGWTLYTLSHTSAEMKASKLTGAEVRIYDTGTSEDDIQLIYEDLFELDKGEYNLSVSLGGSPDFSEKLRSVRVVLEKDDINGEVILDQVVPVTLAETPESVEIPFAVAEDVPAKFSIRLGYFDQDEFIGYHAVKVSNLAIERTGDYQDPSDPGEVVIDPDRFKNRVPNGDFSKGINGWWSNECTLTVEDGVGVVELEGGSVDPWDVMIGYYQVFQLEGGVNYQVSFDIASEIEQNIRFQIVNADEKDAEVFGKTITVPAGSELVTFTFDDFEPIDDFGAKFAFQLGSFGEEGEVYNIYVDNVEIKEIPNIVYADVANGSFTGRTNAWWASDTCVLTADNGYASIEIEGGHENPWDVMMGNWRAFIVEPGRTYTISFDIASDIDKTAIFQIVDPSKPDEENEIYRKVFEIAAGEEFKNVVFDDFEVPEEIDVLLQFQLGGFGEEGETYFVYLDNVEVYYIDYGTGTKKEDPEGNMIRNADFSSGTRNWGLFTMADAEATFKVEDEEAVIHITNTGTEDYSIQFYQDGVKLYEGNKYKLSFRYKGNVDRSVQVRIQENGGFYIGYLEDRIRMSEEWQTYEKEFTMMYEDDTLARFCFNLGVYGEPTEVDEYFYFDDFNLVMTEGTLPEEEKENPIRLNQIGYRPEDNKVAFVISDERTFRLYTEDDQLVFTGNLSLYSKDKDGNPVVDPNSGDITRAADFTSFDYNGNYYVKVRNDVSPVFGIAEDVYDEVTKAVLKMFYYQRSGELEAEYVGELFAREAGHTQKASYYDPDDPVYGDVEIDVHGGWYDAGDFGRYITPASKAVADLLLTAEHFPTTQEIDFGGPEKLLGEIRYELEWMLKMQNPETGGVYHKVTAKDHAPMTILPHEDKSPLYLSPVSAQATGDFAAVMAYAYRMYKDIDEEFANQCLDAAIFAWEWLEENPTVNRYTDPSFFTTGTYNDVSATDERYWAAAELYKTTGDEKYLKYMEDNYLPKPGFGWVEMGSYAHVAILTNPLIEEDTELYQKTKNAFINNAQSILKIWEKDGYKVALDYYVWGSNKDLADRAMMLIFADMIEPDPRYKEAVLDQIHYFLGRNANDISYVTAFGEKSAQNPHHRPSAVLETTVPGMLVGGPNAEIMNEIWDPVSQMVDENTPPARRYADVTGSYATNEICIYWNSPLAYVLGYVYSLNTVAE</sequence>
<dbReference type="InterPro" id="IPR001701">
    <property type="entry name" value="Glyco_hydro_9"/>
</dbReference>
<dbReference type="GO" id="GO:0016162">
    <property type="term" value="F:cellulose 1,4-beta-cellobiosidase activity"/>
    <property type="evidence" value="ECO:0007669"/>
    <property type="project" value="UniProtKB-EC"/>
</dbReference>
<dbReference type="Gene3D" id="1.50.10.10">
    <property type="match status" value="1"/>
</dbReference>
<evidence type="ECO:0000256" key="1">
    <source>
        <dbReference type="ARBA" id="ARBA00007072"/>
    </source>
</evidence>
<gene>
    <name evidence="9" type="primary">celK1</name>
    <name evidence="9" type="ORF">HVS_07950</name>
</gene>
<dbReference type="InterPro" id="IPR013783">
    <property type="entry name" value="Ig-like_fold"/>
</dbReference>
<dbReference type="Gene3D" id="1.10.1330.10">
    <property type="entry name" value="Dockerin domain"/>
    <property type="match status" value="1"/>
</dbReference>
<evidence type="ECO:0000256" key="2">
    <source>
        <dbReference type="ARBA" id="ARBA00022801"/>
    </source>
</evidence>
<comment type="similarity">
    <text evidence="1">Belongs to the glycosyl hydrolase 9 (cellulase E) family.</text>
</comment>
<keyword evidence="6" id="KW-0624">Polysaccharide degradation</keyword>
<evidence type="ECO:0000256" key="7">
    <source>
        <dbReference type="SAM" id="SignalP"/>
    </source>
</evidence>
<dbReference type="InterPro" id="IPR036439">
    <property type="entry name" value="Dockerin_dom_sf"/>
</dbReference>
<name>A0A2K9ELN7_9FIRM</name>
<keyword evidence="3" id="KW-0136">Cellulose degradation</keyword>